<protein>
    <submittedName>
        <fullName evidence="1">Uncharacterized protein</fullName>
    </submittedName>
</protein>
<reference evidence="1 2" key="1">
    <citation type="submission" date="2018-02" db="EMBL/GenBank/DDBJ databases">
        <title>Isolation, characterization and comparative genomics of Xanthomonas oryzae pv. oryzae bacteriophages.</title>
        <authorList>
            <person name="Varga I."/>
            <person name="Molnar J."/>
            <person name="Gazdag A."/>
            <person name="Szucs D."/>
            <person name="Doffkay Z."/>
            <person name="Valappil S.K."/>
            <person name="Papp S."/>
            <person name="Pinter R."/>
            <person name="Vera Cruz C.M."/>
            <person name="Ricardo O."/>
            <person name="Vizi T."/>
            <person name="Schneider G."/>
            <person name="Rakhely G."/>
            <person name="Kovacs T."/>
        </authorList>
    </citation>
    <scope>NUCLEOTIDE SEQUENCE [LARGE SCALE GENOMIC DNA]</scope>
</reference>
<evidence type="ECO:0000313" key="1">
    <source>
        <dbReference type="EMBL" id="AVO24176.1"/>
    </source>
</evidence>
<dbReference type="EMBL" id="MG944234">
    <property type="protein sequence ID" value="AVO24176.1"/>
    <property type="molecule type" value="Genomic_DNA"/>
</dbReference>
<sequence length="51" mass="5527">MKTVIAILASATLGFALIVVSLAYYYRVNPPPPAEVYVCGWAPTAVQTDER</sequence>
<dbReference type="GeneID" id="64408863"/>
<evidence type="ECO:0000313" key="2">
    <source>
        <dbReference type="Proteomes" id="UP000290080"/>
    </source>
</evidence>
<proteinExistence type="predicted"/>
<accession>A0A3S7I6A4</accession>
<name>A0A3S7I6A4_9CAUD</name>
<keyword evidence="2" id="KW-1185">Reference proteome</keyword>
<dbReference type="KEGG" id="vg:64408863"/>
<organism evidence="1 2">
    <name type="scientific">Xanthomonas phage XPV1</name>
    <dbReference type="NCBI Taxonomy" id="2099860"/>
    <lineage>
        <taxon>Viruses</taxon>
        <taxon>Duplodnaviria</taxon>
        <taxon>Heunggongvirae</taxon>
        <taxon>Uroviricota</taxon>
        <taxon>Caudoviricetes</taxon>
        <taxon>Kantovirinae</taxon>
        <taxon>Tsukubavirus</taxon>
        <taxon>Tsukubavirus XPV1</taxon>
    </lineage>
</organism>
<dbReference type="RefSeq" id="YP_010052493.1">
    <property type="nucleotide sequence ID" value="NC_054459.1"/>
</dbReference>
<dbReference type="Proteomes" id="UP000290080">
    <property type="component" value="Segment"/>
</dbReference>